<organism evidence="10 11">
    <name type="scientific">Momordica charantia</name>
    <name type="common">Bitter gourd</name>
    <name type="synonym">Balsam pear</name>
    <dbReference type="NCBI Taxonomy" id="3673"/>
    <lineage>
        <taxon>Eukaryota</taxon>
        <taxon>Viridiplantae</taxon>
        <taxon>Streptophyta</taxon>
        <taxon>Embryophyta</taxon>
        <taxon>Tracheophyta</taxon>
        <taxon>Spermatophyta</taxon>
        <taxon>Magnoliopsida</taxon>
        <taxon>eudicotyledons</taxon>
        <taxon>Gunneridae</taxon>
        <taxon>Pentapetalae</taxon>
        <taxon>rosids</taxon>
        <taxon>fabids</taxon>
        <taxon>Cucurbitales</taxon>
        <taxon>Cucurbitaceae</taxon>
        <taxon>Momordiceae</taxon>
        <taxon>Momordica</taxon>
    </lineage>
</organism>
<reference evidence="11" key="1">
    <citation type="submission" date="2025-08" db="UniProtKB">
        <authorList>
            <consortium name="RefSeq"/>
        </authorList>
    </citation>
    <scope>IDENTIFICATION</scope>
    <source>
        <strain evidence="11">OHB3-1</strain>
    </source>
</reference>
<dbReference type="OrthoDB" id="1932173at2759"/>
<evidence type="ECO:0000313" key="10">
    <source>
        <dbReference type="Proteomes" id="UP000504603"/>
    </source>
</evidence>
<comment type="similarity">
    <text evidence="2 8">Belongs to the glycosyl hydrolase 17 family.</text>
</comment>
<evidence type="ECO:0000313" key="11">
    <source>
        <dbReference type="RefSeq" id="XP_022146364.1"/>
    </source>
</evidence>
<evidence type="ECO:0000256" key="8">
    <source>
        <dbReference type="RuleBase" id="RU004335"/>
    </source>
</evidence>
<accession>A0A6J1CXX0</accession>
<evidence type="ECO:0000256" key="6">
    <source>
        <dbReference type="ARBA" id="ARBA00033335"/>
    </source>
</evidence>
<dbReference type="PANTHER" id="PTHR32227">
    <property type="entry name" value="GLUCAN ENDO-1,3-BETA-GLUCOSIDASE BG1-RELATED-RELATED"/>
    <property type="match status" value="1"/>
</dbReference>
<evidence type="ECO:0000256" key="7">
    <source>
        <dbReference type="ARBA" id="ARBA00033417"/>
    </source>
</evidence>
<sequence>MGLPWQLLLLIISCLGYEAGVLKGAVGFACNWGTRSSHPLPPDIVVKLMKDNGFNKVKLFEADPGALQALGNSGLQVMLGVPNEFLAPLATSVRVAENWVSKNVSYFVSNFGTDIRYVAVGNEPFLNAYNGSFLQTTFPALQNIQAALIKAGLARQVKVTIPLNADVYETENGLPSGGNFRPDIRDLMVNIIKANCLPWEWDHLAPRALDFDS</sequence>
<evidence type="ECO:0000256" key="4">
    <source>
        <dbReference type="ARBA" id="ARBA00022801"/>
    </source>
</evidence>
<dbReference type="AlphaFoldDB" id="A0A6J1CXX0"/>
<evidence type="ECO:0000256" key="3">
    <source>
        <dbReference type="ARBA" id="ARBA00012780"/>
    </source>
</evidence>
<dbReference type="GO" id="GO:0042973">
    <property type="term" value="F:glucan endo-1,3-beta-D-glucosidase activity"/>
    <property type="evidence" value="ECO:0007669"/>
    <property type="project" value="UniProtKB-EC"/>
</dbReference>
<dbReference type="Gene3D" id="3.20.20.80">
    <property type="entry name" value="Glycosidases"/>
    <property type="match status" value="1"/>
</dbReference>
<keyword evidence="10" id="KW-1185">Reference proteome</keyword>
<evidence type="ECO:0000256" key="2">
    <source>
        <dbReference type="ARBA" id="ARBA00008773"/>
    </source>
</evidence>
<name>A0A6J1CXX0_MOMCH</name>
<keyword evidence="9" id="KW-0732">Signal</keyword>
<proteinExistence type="inferred from homology"/>
<dbReference type="RefSeq" id="XP_022146364.1">
    <property type="nucleotide sequence ID" value="XM_022290672.1"/>
</dbReference>
<keyword evidence="5" id="KW-0326">Glycosidase</keyword>
<dbReference type="InterPro" id="IPR044965">
    <property type="entry name" value="Glyco_hydro_17_plant"/>
</dbReference>
<evidence type="ECO:0000256" key="9">
    <source>
        <dbReference type="SAM" id="SignalP"/>
    </source>
</evidence>
<dbReference type="EC" id="3.2.1.39" evidence="3"/>
<dbReference type="KEGG" id="mcha:111015592"/>
<keyword evidence="4" id="KW-0378">Hydrolase</keyword>
<dbReference type="GO" id="GO:0005975">
    <property type="term" value="P:carbohydrate metabolic process"/>
    <property type="evidence" value="ECO:0007669"/>
    <property type="project" value="InterPro"/>
</dbReference>
<comment type="catalytic activity">
    <reaction evidence="1">
        <text>Hydrolysis of (1-&gt;3)-beta-D-glucosidic linkages in (1-&gt;3)-beta-D-glucans.</text>
        <dbReference type="EC" id="3.2.1.39"/>
    </reaction>
</comment>
<feature type="signal peptide" evidence="9">
    <location>
        <begin position="1"/>
        <end position="16"/>
    </location>
</feature>
<evidence type="ECO:0000256" key="5">
    <source>
        <dbReference type="ARBA" id="ARBA00023295"/>
    </source>
</evidence>
<gene>
    <name evidence="11" type="primary">LOC111015592</name>
</gene>
<protein>
    <recommendedName>
        <fullName evidence="3">glucan endo-1,3-beta-D-glucosidase</fullName>
        <ecNumber evidence="3">3.2.1.39</ecNumber>
    </recommendedName>
    <alternativeName>
        <fullName evidence="6">(1-&gt;3)-beta-glucan endohydrolase</fullName>
    </alternativeName>
    <alternativeName>
        <fullName evidence="7">Beta-1,3-endoglucanase</fullName>
    </alternativeName>
</protein>
<dbReference type="GeneID" id="111015592"/>
<dbReference type="InterPro" id="IPR017853">
    <property type="entry name" value="GH"/>
</dbReference>
<dbReference type="SUPFAM" id="SSF51445">
    <property type="entry name" value="(Trans)glycosidases"/>
    <property type="match status" value="1"/>
</dbReference>
<feature type="chain" id="PRO_5026835680" description="glucan endo-1,3-beta-D-glucosidase" evidence="9">
    <location>
        <begin position="17"/>
        <end position="213"/>
    </location>
</feature>
<dbReference type="Proteomes" id="UP000504603">
    <property type="component" value="Unplaced"/>
</dbReference>
<evidence type="ECO:0000256" key="1">
    <source>
        <dbReference type="ARBA" id="ARBA00000382"/>
    </source>
</evidence>
<dbReference type="InterPro" id="IPR000490">
    <property type="entry name" value="Glyco_hydro_17"/>
</dbReference>
<dbReference type="Pfam" id="PF00332">
    <property type="entry name" value="Glyco_hydro_17"/>
    <property type="match status" value="1"/>
</dbReference>